<evidence type="ECO:0000313" key="2">
    <source>
        <dbReference type="Proteomes" id="UP000008461"/>
    </source>
</evidence>
<organism evidence="1 2">
    <name type="scientific">Haliscomenobacter hydrossis (strain ATCC 27775 / DSM 1100 / LMG 10767 / O)</name>
    <dbReference type="NCBI Taxonomy" id="760192"/>
    <lineage>
        <taxon>Bacteria</taxon>
        <taxon>Pseudomonadati</taxon>
        <taxon>Bacteroidota</taxon>
        <taxon>Saprospiria</taxon>
        <taxon>Saprospirales</taxon>
        <taxon>Haliscomenobacteraceae</taxon>
        <taxon>Haliscomenobacter</taxon>
    </lineage>
</organism>
<dbReference type="AlphaFoldDB" id="F4KYA3"/>
<gene>
    <name evidence="1" type="ordered locus">Halhy_0456</name>
</gene>
<protein>
    <submittedName>
        <fullName evidence="1">Uncharacterized protein</fullName>
    </submittedName>
</protein>
<dbReference type="eggNOG" id="ENOG502ZAJ9">
    <property type="taxonomic scope" value="Bacteria"/>
</dbReference>
<accession>F4KYA3</accession>
<reference key="2">
    <citation type="submission" date="2011-04" db="EMBL/GenBank/DDBJ databases">
        <title>Complete sequence of chromosome of Haliscomenobacter hydrossis DSM 1100.</title>
        <authorList>
            <consortium name="US DOE Joint Genome Institute (JGI-PGF)"/>
            <person name="Lucas S."/>
            <person name="Han J."/>
            <person name="Lapidus A."/>
            <person name="Bruce D."/>
            <person name="Goodwin L."/>
            <person name="Pitluck S."/>
            <person name="Peters L."/>
            <person name="Kyrpides N."/>
            <person name="Mavromatis K."/>
            <person name="Ivanova N."/>
            <person name="Ovchinnikova G."/>
            <person name="Pagani I."/>
            <person name="Daligault H."/>
            <person name="Detter J.C."/>
            <person name="Han C."/>
            <person name="Land M."/>
            <person name="Hauser L."/>
            <person name="Markowitz V."/>
            <person name="Cheng J.-F."/>
            <person name="Hugenholtz P."/>
            <person name="Woyke T."/>
            <person name="Wu D."/>
            <person name="Verbarg S."/>
            <person name="Frueling A."/>
            <person name="Brambilla E."/>
            <person name="Klenk H.-P."/>
            <person name="Eisen J.A."/>
        </authorList>
    </citation>
    <scope>NUCLEOTIDE SEQUENCE</scope>
    <source>
        <strain>DSM 1100</strain>
    </source>
</reference>
<sequence>MGNKDKNLCALRLILFFYLNKSIGNLSLSNFVQCCKYMTMGNRIGNNGMYTLLVGLIVLLPLAGGKAQNASIFETLGKIPTQEVSLELDFNALNEFRKKDQTFPAILRYKTENGDSVSWTVKLSVRGRYRRLFCDFPPIKVTFPKKELQARNLANFNDLKWVTHCFEDHDSDEHLLREYLAYGIYREISPYSYRTQLLKVTYINSGKPHQKIMRFAFVVEDDAEISQRLQLKENKDSFVIPLDSLDANSENQVAVFQYMIGNTDWSIVKGQKNVKYFKPLNGGKTVVIPHDFDFSGFVNAGYAVPATGTNIQTVRDRAFMGVKADKTILEATLRLYRDKQNGMNQYINSFPHLNDAVKKELIRYLNSFFSRDAGKLAASQ</sequence>
<dbReference type="KEGG" id="hhy:Halhy_0456"/>
<dbReference type="HOGENOM" id="CLU_068863_0_0_10"/>
<name>F4KYA3_HALH1</name>
<evidence type="ECO:0000313" key="1">
    <source>
        <dbReference type="EMBL" id="AEE48366.1"/>
    </source>
</evidence>
<dbReference type="STRING" id="760192.Halhy_0456"/>
<proteinExistence type="predicted"/>
<reference evidence="1 2" key="1">
    <citation type="journal article" date="2011" name="Stand. Genomic Sci.">
        <title>Complete genome sequence of Haliscomenobacter hydrossis type strain (O).</title>
        <authorList>
            <consortium name="US DOE Joint Genome Institute (JGI-PGF)"/>
            <person name="Daligault H."/>
            <person name="Lapidus A."/>
            <person name="Zeytun A."/>
            <person name="Nolan M."/>
            <person name="Lucas S."/>
            <person name="Del Rio T.G."/>
            <person name="Tice H."/>
            <person name="Cheng J.F."/>
            <person name="Tapia R."/>
            <person name="Han C."/>
            <person name="Goodwin L."/>
            <person name="Pitluck S."/>
            <person name="Liolios K."/>
            <person name="Pagani I."/>
            <person name="Ivanova N."/>
            <person name="Huntemann M."/>
            <person name="Mavromatis K."/>
            <person name="Mikhailova N."/>
            <person name="Pati A."/>
            <person name="Chen A."/>
            <person name="Palaniappan K."/>
            <person name="Land M."/>
            <person name="Hauser L."/>
            <person name="Brambilla E.M."/>
            <person name="Rohde M."/>
            <person name="Verbarg S."/>
            <person name="Goker M."/>
            <person name="Bristow J."/>
            <person name="Eisen J.A."/>
            <person name="Markowitz V."/>
            <person name="Hugenholtz P."/>
            <person name="Kyrpides N.C."/>
            <person name="Klenk H.P."/>
            <person name="Woyke T."/>
        </authorList>
    </citation>
    <scope>NUCLEOTIDE SEQUENCE [LARGE SCALE GENOMIC DNA]</scope>
    <source>
        <strain evidence="2">ATCC 27775 / DSM 1100 / LMG 10767 / O</strain>
    </source>
</reference>
<dbReference type="Proteomes" id="UP000008461">
    <property type="component" value="Chromosome"/>
</dbReference>
<keyword evidence="2" id="KW-1185">Reference proteome</keyword>
<dbReference type="EMBL" id="CP002691">
    <property type="protein sequence ID" value="AEE48366.1"/>
    <property type="molecule type" value="Genomic_DNA"/>
</dbReference>